<name>A0AAV0VMY1_9HEMI</name>
<sequence>MHLSMKIITLKYWNLEVTKNLQDNLNRITTLASESNILYTHKIMSSLTTKLSAITSSSEALSFLAQVNNKKRGRQIGVQPTSLARRKVGLTLGSKRVQAGRPTEV</sequence>
<dbReference type="AlphaFoldDB" id="A0AAV0VMY1"/>
<reference evidence="1 2" key="1">
    <citation type="submission" date="2023-01" db="EMBL/GenBank/DDBJ databases">
        <authorList>
            <person name="Whitehead M."/>
        </authorList>
    </citation>
    <scope>NUCLEOTIDE SEQUENCE [LARGE SCALE GENOMIC DNA]</scope>
</reference>
<evidence type="ECO:0000313" key="1">
    <source>
        <dbReference type="EMBL" id="CAI6345608.1"/>
    </source>
</evidence>
<dbReference type="EMBL" id="CARXXK010000001">
    <property type="protein sequence ID" value="CAI6345608.1"/>
    <property type="molecule type" value="Genomic_DNA"/>
</dbReference>
<evidence type="ECO:0000313" key="2">
    <source>
        <dbReference type="Proteomes" id="UP001160148"/>
    </source>
</evidence>
<organism evidence="1 2">
    <name type="scientific">Macrosiphum euphorbiae</name>
    <name type="common">potato aphid</name>
    <dbReference type="NCBI Taxonomy" id="13131"/>
    <lineage>
        <taxon>Eukaryota</taxon>
        <taxon>Metazoa</taxon>
        <taxon>Ecdysozoa</taxon>
        <taxon>Arthropoda</taxon>
        <taxon>Hexapoda</taxon>
        <taxon>Insecta</taxon>
        <taxon>Pterygota</taxon>
        <taxon>Neoptera</taxon>
        <taxon>Paraneoptera</taxon>
        <taxon>Hemiptera</taxon>
        <taxon>Sternorrhyncha</taxon>
        <taxon>Aphidomorpha</taxon>
        <taxon>Aphidoidea</taxon>
        <taxon>Aphididae</taxon>
        <taxon>Macrosiphini</taxon>
        <taxon>Macrosiphum</taxon>
    </lineage>
</organism>
<comment type="caution">
    <text evidence="1">The sequence shown here is derived from an EMBL/GenBank/DDBJ whole genome shotgun (WGS) entry which is preliminary data.</text>
</comment>
<keyword evidence="2" id="KW-1185">Reference proteome</keyword>
<dbReference type="Proteomes" id="UP001160148">
    <property type="component" value="Unassembled WGS sequence"/>
</dbReference>
<proteinExistence type="predicted"/>
<accession>A0AAV0VMY1</accession>
<gene>
    <name evidence="1" type="ORF">MEUPH1_LOCUS2599</name>
</gene>
<protein>
    <submittedName>
        <fullName evidence="1">Uncharacterized protein</fullName>
    </submittedName>
</protein>